<protein>
    <recommendedName>
        <fullName evidence="1">GUN4-like domain-containing protein</fullName>
    </recommendedName>
</protein>
<reference evidence="2" key="1">
    <citation type="journal article" date="2019" name="Mol. Phylogenet. Evol.">
        <title>Morphological evolution and classification of the red algal order Ceramiales inferred using plastid phylogenomics.</title>
        <authorList>
            <person name="Diaz-Tapia P."/>
            <person name="Pasella M.M."/>
            <person name="Verbruggen H."/>
            <person name="Maggs C.A."/>
        </authorList>
    </citation>
    <scope>NUCLEOTIDE SEQUENCE</scope>
    <source>
        <strain evidence="2">PD2933</strain>
    </source>
</reference>
<dbReference type="EMBL" id="MK814609">
    <property type="protein sequence ID" value="QCI04217.1"/>
    <property type="molecule type" value="Genomic_DNA"/>
</dbReference>
<dbReference type="InterPro" id="IPR016024">
    <property type="entry name" value="ARM-type_fold"/>
</dbReference>
<dbReference type="PANTHER" id="PTHR34800:SF1">
    <property type="entry name" value="TETRAPYRROLE-BINDING PROTEIN, CHLOROPLASTIC"/>
    <property type="match status" value="1"/>
</dbReference>
<dbReference type="CDD" id="cd16383">
    <property type="entry name" value="GUN4"/>
    <property type="match status" value="1"/>
</dbReference>
<accession>A0A4D6WKB9</accession>
<evidence type="ECO:0000313" key="2">
    <source>
        <dbReference type="EMBL" id="QCI04217.1"/>
    </source>
</evidence>
<dbReference type="SUPFAM" id="SSF140869">
    <property type="entry name" value="GUN4-like"/>
    <property type="match status" value="1"/>
</dbReference>
<dbReference type="InterPro" id="IPR037215">
    <property type="entry name" value="GUN4-like_sf"/>
</dbReference>
<organism evidence="2">
    <name type="scientific">Anotrichium furcellatum</name>
    <dbReference type="NCBI Taxonomy" id="41999"/>
    <lineage>
        <taxon>Eukaryota</taxon>
        <taxon>Rhodophyta</taxon>
        <taxon>Florideophyceae</taxon>
        <taxon>Rhodymeniophycidae</taxon>
        <taxon>Ceramiales</taxon>
        <taxon>Ceramiaceae</taxon>
        <taxon>Anotrichium</taxon>
    </lineage>
</organism>
<evidence type="ECO:0000259" key="1">
    <source>
        <dbReference type="Pfam" id="PF05419"/>
    </source>
</evidence>
<reference evidence="2" key="2">
    <citation type="submission" date="2019-04" db="EMBL/GenBank/DDBJ databases">
        <authorList>
            <person name="Pasella M."/>
        </authorList>
    </citation>
    <scope>NUCLEOTIDE SEQUENCE</scope>
    <source>
        <strain evidence="2">PD2933</strain>
    </source>
</reference>
<dbReference type="Gene3D" id="1.10.10.1770">
    <property type="entry name" value="Gun4-like"/>
    <property type="match status" value="1"/>
</dbReference>
<proteinExistence type="predicted"/>
<dbReference type="PANTHER" id="PTHR34800">
    <property type="entry name" value="TETRAPYRROLE-BINDING PROTEIN, CHLOROPLASTIC"/>
    <property type="match status" value="1"/>
</dbReference>
<geneLocation type="plastid" evidence="2"/>
<dbReference type="AlphaFoldDB" id="A0A4D6WKB9"/>
<keyword evidence="2" id="KW-0934">Plastid</keyword>
<name>A0A4D6WKB9_9FLOR</name>
<dbReference type="GO" id="GO:0046906">
    <property type="term" value="F:tetrapyrrole binding"/>
    <property type="evidence" value="ECO:0007669"/>
    <property type="project" value="TreeGrafter"/>
</dbReference>
<feature type="domain" description="GUN4-like" evidence="1">
    <location>
        <begin position="96"/>
        <end position="234"/>
    </location>
</feature>
<sequence>MYNIKSIYDEINQTIHEDTCNISQDTEKLLKQYLENGEKGCLVLLNLLILRRNIYKNKINVLDGIIFNYLQDSKIESIVTKLNNTFPEGIVPLKTSLQLNYAPLQKLLTEKKFQDADKLTQKYLCQLAGLNNNNKRKWLYFTDVSFIPSDDLFIIDLLWRIYSKGKFGFSVQRKIWMINNYKWDKLWNQIGWLKSGNMRRYPHEFIWTINAPKGHLPLFNQLRGNQVLFSLFEHIVWKKNIYIN</sequence>
<dbReference type="Pfam" id="PF05419">
    <property type="entry name" value="GUN4"/>
    <property type="match status" value="1"/>
</dbReference>
<dbReference type="SUPFAM" id="SSF48371">
    <property type="entry name" value="ARM repeat"/>
    <property type="match status" value="1"/>
</dbReference>
<dbReference type="Gene3D" id="1.25.40.620">
    <property type="match status" value="1"/>
</dbReference>
<gene>
    <name evidence="2" type="primary">ycf53</name>
</gene>
<dbReference type="InterPro" id="IPR008629">
    <property type="entry name" value="GUN4-like"/>
</dbReference>